<dbReference type="PANTHER" id="PTHR36456">
    <property type="entry name" value="UPF0232 PROTEIN SCO3875"/>
    <property type="match status" value="1"/>
</dbReference>
<sequence>MSDDPIAQAFQQIREEAKKRVGPKKLPPLAKRVAKPQKKSNTPRRVGRPTGPDGRALPAPSRLSSLGAILDVEFQKRGWDRDLAQGWVHAHWDELVGEKIAAHTHIEMIKETTVFISCDSTAWATNLRMMQRQILSTIASKVGPNIITELKIFGPRPPSWRKGPLHVKGRGPRDTYG</sequence>
<name>A0A1I2UM47_9CORY</name>
<proteinExistence type="predicted"/>
<organism evidence="2 3">
    <name type="scientific">Corynebacterium spheniscorum</name>
    <dbReference type="NCBI Taxonomy" id="185761"/>
    <lineage>
        <taxon>Bacteria</taxon>
        <taxon>Bacillati</taxon>
        <taxon>Actinomycetota</taxon>
        <taxon>Actinomycetes</taxon>
        <taxon>Mycobacteriales</taxon>
        <taxon>Corynebacteriaceae</taxon>
        <taxon>Corynebacterium</taxon>
    </lineage>
</organism>
<dbReference type="RefSeq" id="WP_092286684.1">
    <property type="nucleotide sequence ID" value="NZ_FOPJ01000013.1"/>
</dbReference>
<dbReference type="PANTHER" id="PTHR36456:SF1">
    <property type="entry name" value="UPF0232 PROTEIN SCO3875"/>
    <property type="match status" value="1"/>
</dbReference>
<feature type="region of interest" description="Disordered" evidence="1">
    <location>
        <begin position="15"/>
        <end position="60"/>
    </location>
</feature>
<evidence type="ECO:0000313" key="3">
    <source>
        <dbReference type="Proteomes" id="UP000199065"/>
    </source>
</evidence>
<dbReference type="Pfam" id="PF05258">
    <property type="entry name" value="DciA"/>
    <property type="match status" value="1"/>
</dbReference>
<dbReference type="InterPro" id="IPR007922">
    <property type="entry name" value="DciA-like"/>
</dbReference>
<reference evidence="2 3" key="1">
    <citation type="submission" date="2016-10" db="EMBL/GenBank/DDBJ databases">
        <authorList>
            <person name="de Groot N.N."/>
        </authorList>
    </citation>
    <scope>NUCLEOTIDE SEQUENCE [LARGE SCALE GENOMIC DNA]</scope>
    <source>
        <strain>J11</strain>
        <strain evidence="3">PG 39</strain>
    </source>
</reference>
<accession>A0A1I2UM47</accession>
<dbReference type="EMBL" id="FOPJ01000013">
    <property type="protein sequence ID" value="SFG75936.1"/>
    <property type="molecule type" value="Genomic_DNA"/>
</dbReference>
<evidence type="ECO:0000256" key="1">
    <source>
        <dbReference type="SAM" id="MobiDB-lite"/>
    </source>
</evidence>
<gene>
    <name evidence="2" type="ORF">SAMN05660282_01865</name>
</gene>
<dbReference type="Proteomes" id="UP000199065">
    <property type="component" value="Unassembled WGS sequence"/>
</dbReference>
<dbReference type="AlphaFoldDB" id="A0A1I2UM47"/>
<feature type="compositionally biased region" description="Basic residues" evidence="1">
    <location>
        <begin position="32"/>
        <end position="47"/>
    </location>
</feature>
<evidence type="ECO:0000313" key="2">
    <source>
        <dbReference type="EMBL" id="SFG75936.1"/>
    </source>
</evidence>
<dbReference type="STRING" id="185761.SAMN05660282_01865"/>
<dbReference type="OrthoDB" id="5516926at2"/>
<protein>
    <submittedName>
        <fullName evidence="2">Predicted nucleic acid-binding protein, contains Zn-ribbon domain (Includes truncated derivatives)</fullName>
    </submittedName>
</protein>
<keyword evidence="3" id="KW-1185">Reference proteome</keyword>